<organism evidence="2 3">
    <name type="scientific">Eumeta variegata</name>
    <name type="common">Bagworm moth</name>
    <name type="synonym">Eumeta japonica</name>
    <dbReference type="NCBI Taxonomy" id="151549"/>
    <lineage>
        <taxon>Eukaryota</taxon>
        <taxon>Metazoa</taxon>
        <taxon>Ecdysozoa</taxon>
        <taxon>Arthropoda</taxon>
        <taxon>Hexapoda</taxon>
        <taxon>Insecta</taxon>
        <taxon>Pterygota</taxon>
        <taxon>Neoptera</taxon>
        <taxon>Endopterygota</taxon>
        <taxon>Lepidoptera</taxon>
        <taxon>Glossata</taxon>
        <taxon>Ditrysia</taxon>
        <taxon>Tineoidea</taxon>
        <taxon>Psychidae</taxon>
        <taxon>Oiketicinae</taxon>
        <taxon>Eumeta</taxon>
    </lineage>
</organism>
<gene>
    <name evidence="2" type="ORF">EVAR_32474_1</name>
</gene>
<reference evidence="2 3" key="1">
    <citation type="journal article" date="2019" name="Commun. Biol.">
        <title>The bagworm genome reveals a unique fibroin gene that provides high tensile strength.</title>
        <authorList>
            <person name="Kono N."/>
            <person name="Nakamura H."/>
            <person name="Ohtoshi R."/>
            <person name="Tomita M."/>
            <person name="Numata K."/>
            <person name="Arakawa K."/>
        </authorList>
    </citation>
    <scope>NUCLEOTIDE SEQUENCE [LARGE SCALE GENOMIC DNA]</scope>
</reference>
<protein>
    <submittedName>
        <fullName evidence="2">Uncharacterized protein</fullName>
    </submittedName>
</protein>
<sequence length="262" mass="28827">MKINFVRCVLDKPDRICLSSLVDVTFNENIRNNNHFLRDPNISSKGGAAGEYLRPARAVCLRGGRPARAGLPARRPPGARGSAARRPPGAPRHRPPQRAVRGRPDRQQIGVTSPFEKSGLALFAQQTYPIAELIDRKQNSERFRGLLPSRAVAAPSSELVIVANVVNESHALCVAQVPLNPHITYLSIRCRATESCRAVRVPVARFPLFRYTSRSIGPLHPPFDILFPPEKTGKESATHLRLRVSKDSGGHVLSCAIHARLI</sequence>
<dbReference type="AlphaFoldDB" id="A0A4C1VLX8"/>
<comment type="caution">
    <text evidence="2">The sequence shown here is derived from an EMBL/GenBank/DDBJ whole genome shotgun (WGS) entry which is preliminary data.</text>
</comment>
<proteinExistence type="predicted"/>
<evidence type="ECO:0000313" key="2">
    <source>
        <dbReference type="EMBL" id="GBP39540.1"/>
    </source>
</evidence>
<feature type="compositionally biased region" description="Low complexity" evidence="1">
    <location>
        <begin position="64"/>
        <end position="87"/>
    </location>
</feature>
<dbReference type="EMBL" id="BGZK01000367">
    <property type="protein sequence ID" value="GBP39540.1"/>
    <property type="molecule type" value="Genomic_DNA"/>
</dbReference>
<keyword evidence="3" id="KW-1185">Reference proteome</keyword>
<accession>A0A4C1VLX8</accession>
<evidence type="ECO:0000256" key="1">
    <source>
        <dbReference type="SAM" id="MobiDB-lite"/>
    </source>
</evidence>
<name>A0A4C1VLX8_EUMVA</name>
<evidence type="ECO:0000313" key="3">
    <source>
        <dbReference type="Proteomes" id="UP000299102"/>
    </source>
</evidence>
<dbReference type="Proteomes" id="UP000299102">
    <property type="component" value="Unassembled WGS sequence"/>
</dbReference>
<feature type="region of interest" description="Disordered" evidence="1">
    <location>
        <begin position="64"/>
        <end position="111"/>
    </location>
</feature>